<evidence type="ECO:0000256" key="8">
    <source>
        <dbReference type="ARBA" id="ARBA00022968"/>
    </source>
</evidence>
<dbReference type="Pfam" id="PF00326">
    <property type="entry name" value="Peptidase_S9"/>
    <property type="match status" value="1"/>
</dbReference>
<protein>
    <recommendedName>
        <fullName evidence="18">Dipeptidyl-peptidase IV</fullName>
    </recommendedName>
</protein>
<proteinExistence type="inferred from homology"/>
<dbReference type="STRING" id="109895.A0A507EG63"/>
<evidence type="ECO:0000256" key="12">
    <source>
        <dbReference type="SAM" id="MobiDB-lite"/>
    </source>
</evidence>
<dbReference type="Gene3D" id="3.40.50.1820">
    <property type="entry name" value="alpha/beta hydrolase"/>
    <property type="match status" value="1"/>
</dbReference>
<evidence type="ECO:0000256" key="11">
    <source>
        <dbReference type="ARBA" id="ARBA00023180"/>
    </source>
</evidence>
<dbReference type="PANTHER" id="PTHR11731:SF200">
    <property type="entry name" value="DIPEPTIDYL PEPTIDASE 10, ISOFORM B"/>
    <property type="match status" value="1"/>
</dbReference>
<feature type="domain" description="Dipeptidylpeptidase IV N-terminal" evidence="15">
    <location>
        <begin position="211"/>
        <end position="625"/>
    </location>
</feature>
<evidence type="ECO:0000313" key="17">
    <source>
        <dbReference type="Proteomes" id="UP000318582"/>
    </source>
</evidence>
<keyword evidence="6" id="KW-0378">Hydrolase</keyword>
<evidence type="ECO:0000313" key="16">
    <source>
        <dbReference type="EMBL" id="TPX62178.1"/>
    </source>
</evidence>
<evidence type="ECO:0000256" key="13">
    <source>
        <dbReference type="SAM" id="Phobius"/>
    </source>
</evidence>
<keyword evidence="17" id="KW-1185">Reference proteome</keyword>
<dbReference type="InterPro" id="IPR050278">
    <property type="entry name" value="Serine_Prot_S9B/DPPIV"/>
</dbReference>
<comment type="caution">
    <text evidence="16">The sequence shown here is derived from an EMBL/GenBank/DDBJ whole genome shotgun (WGS) entry which is preliminary data.</text>
</comment>
<sequence>MSQGYNVPQDGFAAVDLSETGYDSDSWSTPAFADYGDRKVEGAIPLQGRRGQQRRDEHRGDDEYSDYDDGYIDDLNQPAEEGLLGDFKRTAKRQAKHYMRKPWFLMCGLGLILGLIILSSMASNGPATPTKEGEWNGPSQFPVTLDHVFNRTFGAHHPNYEWISGSDGSYSFRRLHSVVVKHIQSDNETILMDQARDAGGNLLEFSGYFISNNLEYVLVEVDYEKGWRHSFYANYLLWDVKAQKAVPLTTTKSDKYIHDEIGSGKIALALWSPHDAHVAWVRDNDLYVTLNANVEVRITHDGSKELINGIADWVYEEEVLGTHDAMWFSPAGTHIAFLKFNESLVPEYHLQYYERKQPNAYLEQLSVKYPKPGYPNPVVTLHIATPGSADPAGLDLAVEFEKEHYFRDDDRLIVEVAWVSDESLLVRMTNRVQDSQRLYLVASETGPSGTQWKGKMVRNHTETDGGWITRLQPLRVIPPSTAVGRSNPSYVELAENEAGYSHLAYYSSIESPEPKVWLTSGKWEVDKILAVDSEKGRVYFTSTEQGPTQRHVYSVRLNQEKQRLTPPKEGMPNPAYPSWNFPTHNLDKDTIIAGADATQSGYYTANFSPGCAYYILDYVGPDVPWSLVVQTDGEWYKPDQDNKHLREIIPTYAMPRRSFIQIPTAQKAEPAQEADTVPIPKAMMNAMLQVPFDFDRNATKQYPVLMRVYGGPNSQLVEQKFGVDFMSAIVSAGGFITLTVDNRGTGFMGRKFRTSVASHLGSVEVDDQIAAAQWLGAQPFVDPKRIAIWGWSYGGYMATKVVEANSGVIALGMAVAPVTDWKYYDSIYTERFMKSPRTNPEGYEKSAVTNMVGFKNTKFLVIHGTGDDNVHFQNTASLIWRLTGAHIRNYRVQIYTDSDHFIYANDANAEVYSLLWTFVHDAFVRKT</sequence>
<keyword evidence="9 13" id="KW-1133">Transmembrane helix</keyword>
<keyword evidence="3" id="KW-0031">Aminopeptidase</keyword>
<dbReference type="Gene3D" id="2.140.10.30">
    <property type="entry name" value="Dipeptidylpeptidase IV, N-terminal domain"/>
    <property type="match status" value="1"/>
</dbReference>
<evidence type="ECO:0000256" key="1">
    <source>
        <dbReference type="ARBA" id="ARBA00004576"/>
    </source>
</evidence>
<dbReference type="PROSITE" id="PS00708">
    <property type="entry name" value="PRO_ENDOPEP_SER"/>
    <property type="match status" value="1"/>
</dbReference>
<dbReference type="EMBL" id="QEAQ01000004">
    <property type="protein sequence ID" value="TPX62178.1"/>
    <property type="molecule type" value="Genomic_DNA"/>
</dbReference>
<feature type="domain" description="Peptidase S9 prolyl oligopeptidase catalytic" evidence="14">
    <location>
        <begin position="726"/>
        <end position="923"/>
    </location>
</feature>
<comment type="similarity">
    <text evidence="2">Belongs to the peptidase S9B family.</text>
</comment>
<feature type="transmembrane region" description="Helical" evidence="13">
    <location>
        <begin position="103"/>
        <end position="122"/>
    </location>
</feature>
<name>A0A507EG63_9FUNG</name>
<dbReference type="InterPro" id="IPR001375">
    <property type="entry name" value="Peptidase_S9_cat"/>
</dbReference>
<keyword evidence="11" id="KW-0325">Glycoprotein</keyword>
<dbReference type="GO" id="GO:0005774">
    <property type="term" value="C:vacuolar membrane"/>
    <property type="evidence" value="ECO:0007669"/>
    <property type="project" value="UniProtKB-SubCell"/>
</dbReference>
<organism evidence="16 17">
    <name type="scientific">Powellomyces hirtus</name>
    <dbReference type="NCBI Taxonomy" id="109895"/>
    <lineage>
        <taxon>Eukaryota</taxon>
        <taxon>Fungi</taxon>
        <taxon>Fungi incertae sedis</taxon>
        <taxon>Chytridiomycota</taxon>
        <taxon>Chytridiomycota incertae sedis</taxon>
        <taxon>Chytridiomycetes</taxon>
        <taxon>Spizellomycetales</taxon>
        <taxon>Powellomycetaceae</taxon>
        <taxon>Powellomyces</taxon>
    </lineage>
</organism>
<evidence type="ECO:0000259" key="14">
    <source>
        <dbReference type="Pfam" id="PF00326"/>
    </source>
</evidence>
<feature type="compositionally biased region" description="Basic and acidic residues" evidence="12">
    <location>
        <begin position="53"/>
        <end position="62"/>
    </location>
</feature>
<reference evidence="16 17" key="1">
    <citation type="journal article" date="2019" name="Sci. Rep.">
        <title>Comparative genomics of chytrid fungi reveal insights into the obligate biotrophic and pathogenic lifestyle of Synchytrium endobioticum.</title>
        <authorList>
            <person name="van de Vossenberg B.T.L.H."/>
            <person name="Warris S."/>
            <person name="Nguyen H.D.T."/>
            <person name="van Gent-Pelzer M.P.E."/>
            <person name="Joly D.L."/>
            <person name="van de Geest H.C."/>
            <person name="Bonants P.J.M."/>
            <person name="Smith D.S."/>
            <person name="Levesque C.A."/>
            <person name="van der Lee T.A.J."/>
        </authorList>
    </citation>
    <scope>NUCLEOTIDE SEQUENCE [LARGE SCALE GENOMIC DNA]</scope>
    <source>
        <strain evidence="16 17">CBS 809.83</strain>
    </source>
</reference>
<evidence type="ECO:0000256" key="5">
    <source>
        <dbReference type="ARBA" id="ARBA00022692"/>
    </source>
</evidence>
<keyword evidence="8" id="KW-0735">Signal-anchor</keyword>
<dbReference type="InterPro" id="IPR002471">
    <property type="entry name" value="Pept_S9_AS"/>
</dbReference>
<dbReference type="FunFam" id="3.40.50.1820:FF:000003">
    <property type="entry name" value="Dipeptidyl peptidase 4"/>
    <property type="match status" value="1"/>
</dbReference>
<dbReference type="AlphaFoldDB" id="A0A507EG63"/>
<dbReference type="Pfam" id="PF00930">
    <property type="entry name" value="DPPIV_N"/>
    <property type="match status" value="1"/>
</dbReference>
<evidence type="ECO:0000256" key="6">
    <source>
        <dbReference type="ARBA" id="ARBA00022801"/>
    </source>
</evidence>
<dbReference type="GO" id="GO:0008239">
    <property type="term" value="F:dipeptidyl-peptidase activity"/>
    <property type="evidence" value="ECO:0007669"/>
    <property type="project" value="TreeGrafter"/>
</dbReference>
<dbReference type="GO" id="GO:0005886">
    <property type="term" value="C:plasma membrane"/>
    <property type="evidence" value="ECO:0007669"/>
    <property type="project" value="TreeGrafter"/>
</dbReference>
<dbReference type="GO" id="GO:0006508">
    <property type="term" value="P:proteolysis"/>
    <property type="evidence" value="ECO:0007669"/>
    <property type="project" value="UniProtKB-KW"/>
</dbReference>
<evidence type="ECO:0000256" key="9">
    <source>
        <dbReference type="ARBA" id="ARBA00022989"/>
    </source>
</evidence>
<dbReference type="SUPFAM" id="SSF82171">
    <property type="entry name" value="DPP6 N-terminal domain-like"/>
    <property type="match status" value="1"/>
</dbReference>
<dbReference type="SUPFAM" id="SSF53474">
    <property type="entry name" value="alpha/beta-Hydrolases"/>
    <property type="match status" value="1"/>
</dbReference>
<evidence type="ECO:0000256" key="10">
    <source>
        <dbReference type="ARBA" id="ARBA00023136"/>
    </source>
</evidence>
<comment type="subcellular location">
    <subcellularLocation>
        <location evidence="1">Vacuole membrane</location>
        <topology evidence="1">Single-pass type II membrane protein</topology>
    </subcellularLocation>
</comment>
<dbReference type="InterPro" id="IPR002469">
    <property type="entry name" value="Peptidase_S9B_N"/>
</dbReference>
<evidence type="ECO:0000256" key="2">
    <source>
        <dbReference type="ARBA" id="ARBA00006150"/>
    </source>
</evidence>
<dbReference type="PANTHER" id="PTHR11731">
    <property type="entry name" value="PROTEASE FAMILY S9B,C DIPEPTIDYL-PEPTIDASE IV-RELATED"/>
    <property type="match status" value="1"/>
</dbReference>
<feature type="region of interest" description="Disordered" evidence="12">
    <location>
        <begin position="40"/>
        <end position="69"/>
    </location>
</feature>
<gene>
    <name evidence="16" type="ORF">PhCBS80983_g00697</name>
</gene>
<dbReference type="Proteomes" id="UP000318582">
    <property type="component" value="Unassembled WGS sequence"/>
</dbReference>
<keyword evidence="4" id="KW-0645">Protease</keyword>
<keyword evidence="5 13" id="KW-0812">Transmembrane</keyword>
<evidence type="ECO:0008006" key="18">
    <source>
        <dbReference type="Google" id="ProtNLM"/>
    </source>
</evidence>
<dbReference type="GO" id="GO:0004252">
    <property type="term" value="F:serine-type endopeptidase activity"/>
    <property type="evidence" value="ECO:0007669"/>
    <property type="project" value="InterPro"/>
</dbReference>
<dbReference type="InterPro" id="IPR029058">
    <property type="entry name" value="AB_hydrolase_fold"/>
</dbReference>
<keyword evidence="10 13" id="KW-0472">Membrane</keyword>
<dbReference type="GO" id="GO:0004177">
    <property type="term" value="F:aminopeptidase activity"/>
    <property type="evidence" value="ECO:0007669"/>
    <property type="project" value="UniProtKB-KW"/>
</dbReference>
<evidence type="ECO:0000259" key="15">
    <source>
        <dbReference type="Pfam" id="PF00930"/>
    </source>
</evidence>
<evidence type="ECO:0000256" key="3">
    <source>
        <dbReference type="ARBA" id="ARBA00022438"/>
    </source>
</evidence>
<evidence type="ECO:0000256" key="4">
    <source>
        <dbReference type="ARBA" id="ARBA00022670"/>
    </source>
</evidence>
<keyword evidence="7" id="KW-0720">Serine protease</keyword>
<accession>A0A507EG63</accession>
<evidence type="ECO:0000256" key="7">
    <source>
        <dbReference type="ARBA" id="ARBA00022825"/>
    </source>
</evidence>